<dbReference type="SUPFAM" id="SSF52540">
    <property type="entry name" value="P-loop containing nucleoside triphosphate hydrolases"/>
    <property type="match status" value="2"/>
</dbReference>
<dbReference type="PROSITE" id="PS00301">
    <property type="entry name" value="G_TR_1"/>
    <property type="match status" value="1"/>
</dbReference>
<comment type="caution">
    <text evidence="14">The sequence shown here is derived from an EMBL/GenBank/DDBJ whole genome shotgun (WGS) entry which is preliminary data.</text>
</comment>
<dbReference type="SUPFAM" id="SSF50447">
    <property type="entry name" value="Translation proteins"/>
    <property type="match status" value="1"/>
</dbReference>
<dbReference type="GO" id="GO:0004020">
    <property type="term" value="F:adenylylsulfate kinase activity"/>
    <property type="evidence" value="ECO:0007669"/>
    <property type="project" value="UniProtKB-UniRule"/>
</dbReference>
<evidence type="ECO:0000256" key="7">
    <source>
        <dbReference type="ARBA" id="ARBA00022741"/>
    </source>
</evidence>
<keyword evidence="10" id="KW-0511">Multifunctional enzyme</keyword>
<dbReference type="NCBIfam" id="NF003013">
    <property type="entry name" value="PRK03846.1"/>
    <property type="match status" value="1"/>
</dbReference>
<dbReference type="InterPro" id="IPR009000">
    <property type="entry name" value="Transl_B-barrel_sf"/>
</dbReference>
<keyword evidence="12" id="KW-0597">Phosphoprotein</keyword>
<dbReference type="CDD" id="cd04166">
    <property type="entry name" value="CysN_ATPS"/>
    <property type="match status" value="1"/>
</dbReference>
<evidence type="ECO:0000256" key="9">
    <source>
        <dbReference type="ARBA" id="ARBA00023134"/>
    </source>
</evidence>
<dbReference type="EMBL" id="JAPDOD010000005">
    <property type="protein sequence ID" value="MDA0160528.1"/>
    <property type="molecule type" value="Genomic_DNA"/>
</dbReference>
<dbReference type="NCBIfam" id="NF004035">
    <property type="entry name" value="PRK05506.1"/>
    <property type="match status" value="1"/>
</dbReference>
<dbReference type="CDD" id="cd03695">
    <property type="entry name" value="CysN_NodQ_II"/>
    <property type="match status" value="1"/>
</dbReference>
<dbReference type="InterPro" id="IPR027417">
    <property type="entry name" value="P-loop_NTPase"/>
</dbReference>
<dbReference type="CDD" id="cd02027">
    <property type="entry name" value="APSK"/>
    <property type="match status" value="1"/>
</dbReference>
<dbReference type="InterPro" id="IPR011779">
    <property type="entry name" value="SO4_adenylTrfase_lsu"/>
</dbReference>
<organism evidence="14 15">
    <name type="scientific">Solirubrobacter ginsenosidimutans</name>
    <dbReference type="NCBI Taxonomy" id="490573"/>
    <lineage>
        <taxon>Bacteria</taxon>
        <taxon>Bacillati</taxon>
        <taxon>Actinomycetota</taxon>
        <taxon>Thermoleophilia</taxon>
        <taxon>Solirubrobacterales</taxon>
        <taxon>Solirubrobacteraceae</taxon>
        <taxon>Solirubrobacter</taxon>
    </lineage>
</organism>
<protein>
    <recommendedName>
        <fullName evidence="12">Adenylyl-sulfate kinase</fullName>
        <ecNumber evidence="12">2.7.1.25</ecNumber>
    </recommendedName>
    <alternativeName>
        <fullName evidence="12">APS kinase</fullName>
    </alternativeName>
    <alternativeName>
        <fullName evidence="12">ATP adenosine-5'-phosphosulfate 3'-phosphotransferase</fullName>
    </alternativeName>
    <alternativeName>
        <fullName evidence="12">Adenosine-5'-phosphosulfate kinase</fullName>
    </alternativeName>
</protein>
<keyword evidence="7 12" id="KW-0547">Nucleotide-binding</keyword>
<comment type="similarity">
    <text evidence="4">In the N-terminal section; belongs to the TRAFAC class translation factor GTPase superfamily. Classic translation factor GTPase family. CysN/NodQ subfamily.</text>
</comment>
<gene>
    <name evidence="12 14" type="primary">cysC</name>
    <name evidence="14" type="ORF">OM076_09655</name>
</gene>
<keyword evidence="15" id="KW-1185">Reference proteome</keyword>
<dbReference type="CDD" id="cd04095">
    <property type="entry name" value="CysN_NoDQ_III"/>
    <property type="match status" value="1"/>
</dbReference>
<dbReference type="InterPro" id="IPR009001">
    <property type="entry name" value="Transl_elong_EF1A/Init_IF2_C"/>
</dbReference>
<dbReference type="InterPro" id="IPR002891">
    <property type="entry name" value="APS"/>
</dbReference>
<evidence type="ECO:0000313" key="15">
    <source>
        <dbReference type="Proteomes" id="UP001149140"/>
    </source>
</evidence>
<keyword evidence="12 14" id="KW-0418">Kinase</keyword>
<comment type="similarity">
    <text evidence="12">Belongs to the APS kinase family.</text>
</comment>
<evidence type="ECO:0000256" key="11">
    <source>
        <dbReference type="ARBA" id="ARBA00049370"/>
    </source>
</evidence>
<dbReference type="GO" id="GO:0005524">
    <property type="term" value="F:ATP binding"/>
    <property type="evidence" value="ECO:0007669"/>
    <property type="project" value="UniProtKB-UniRule"/>
</dbReference>
<dbReference type="GO" id="GO:0005525">
    <property type="term" value="F:GTP binding"/>
    <property type="evidence" value="ECO:0007669"/>
    <property type="project" value="UniProtKB-KW"/>
</dbReference>
<evidence type="ECO:0000259" key="13">
    <source>
        <dbReference type="PROSITE" id="PS51722"/>
    </source>
</evidence>
<dbReference type="GO" id="GO:0004781">
    <property type="term" value="F:sulfate adenylyltransferase (ATP) activity"/>
    <property type="evidence" value="ECO:0007669"/>
    <property type="project" value="UniProtKB-EC"/>
</dbReference>
<proteinExistence type="inferred from homology"/>
<keyword evidence="9" id="KW-0342">GTP-binding</keyword>
<dbReference type="GO" id="GO:0000103">
    <property type="term" value="P:sulfate assimilation"/>
    <property type="evidence" value="ECO:0007669"/>
    <property type="project" value="UniProtKB-UniRule"/>
</dbReference>
<dbReference type="SUPFAM" id="SSF50465">
    <property type="entry name" value="EF-Tu/eEF-1alpha/eIF2-gamma C-terminal domain"/>
    <property type="match status" value="1"/>
</dbReference>
<dbReference type="AlphaFoldDB" id="A0A9X3S4D8"/>
<evidence type="ECO:0000256" key="10">
    <source>
        <dbReference type="ARBA" id="ARBA00023268"/>
    </source>
</evidence>
<dbReference type="Gene3D" id="3.40.50.300">
    <property type="entry name" value="P-loop containing nucleotide triphosphate hydrolases"/>
    <property type="match status" value="2"/>
</dbReference>
<evidence type="ECO:0000256" key="2">
    <source>
        <dbReference type="ARBA" id="ARBA00002357"/>
    </source>
</evidence>
<dbReference type="PANTHER" id="PTHR23115">
    <property type="entry name" value="TRANSLATION FACTOR"/>
    <property type="match status" value="1"/>
</dbReference>
<evidence type="ECO:0000256" key="5">
    <source>
        <dbReference type="ARBA" id="ARBA00022679"/>
    </source>
</evidence>
<evidence type="ECO:0000313" key="14">
    <source>
        <dbReference type="EMBL" id="MDA0160528.1"/>
    </source>
</evidence>
<dbReference type="InterPro" id="IPR050100">
    <property type="entry name" value="TRAFAC_GTPase_members"/>
</dbReference>
<evidence type="ECO:0000256" key="8">
    <source>
        <dbReference type="ARBA" id="ARBA00022840"/>
    </source>
</evidence>
<evidence type="ECO:0000256" key="4">
    <source>
        <dbReference type="ARBA" id="ARBA00007237"/>
    </source>
</evidence>
<feature type="active site" description="Phosphoserine intermediate" evidence="12">
    <location>
        <position position="513"/>
    </location>
</feature>
<dbReference type="InterPro" id="IPR041757">
    <property type="entry name" value="CysN_GTP-bd"/>
</dbReference>
<name>A0A9X3S4D8_9ACTN</name>
<dbReference type="Gene3D" id="2.40.30.10">
    <property type="entry name" value="Translation factors"/>
    <property type="match status" value="2"/>
</dbReference>
<keyword evidence="6" id="KW-0548">Nucleotidyltransferase</keyword>
<keyword evidence="8 12" id="KW-0067">ATP-binding</keyword>
<dbReference type="InterPro" id="IPR059117">
    <property type="entry name" value="APS_kinase_dom"/>
</dbReference>
<evidence type="ECO:0000256" key="6">
    <source>
        <dbReference type="ARBA" id="ARBA00022695"/>
    </source>
</evidence>
<feature type="domain" description="Tr-type G" evidence="13">
    <location>
        <begin position="3"/>
        <end position="203"/>
    </location>
</feature>
<evidence type="ECO:0000256" key="12">
    <source>
        <dbReference type="HAMAP-Rule" id="MF_00065"/>
    </source>
</evidence>
<reference evidence="14" key="1">
    <citation type="submission" date="2022-10" db="EMBL/GenBank/DDBJ databases">
        <title>The WGS of Solirubrobacter ginsenosidimutans DSM 21036.</title>
        <authorList>
            <person name="Jiang Z."/>
        </authorList>
    </citation>
    <scope>NUCLEOTIDE SEQUENCE</scope>
    <source>
        <strain evidence="14">DSM 21036</strain>
    </source>
</reference>
<keyword evidence="5 12" id="KW-0808">Transferase</keyword>
<dbReference type="NCBIfam" id="TIGR00455">
    <property type="entry name" value="apsK"/>
    <property type="match status" value="1"/>
</dbReference>
<sequence>MDRDLLRIATAGSVDDGKSTLIGRLLLDSKQLLDDVQEDDLAHVTDGLRAEREQGITIDVAYRFFATARRSFILADTPGHVRYTRNMVTGASTADLALVLIDARKGLLEQSRRHAYLAALLGIRHLVACVNKMDLVGFSAERFGEISAAFGALGAQLGIADVRAVPISALEGDNVVDPSPRLAWYEAPPLLAQLERVEIDRDRNLDEVRFPVQWTVRAGDYRGYAGRVAGGVLSTGDEVVVLPSGSRSRVAAIDTPQGPVAQVSPPMVATVRLEDELDVGRGDLLVAPGAEPEVARELEATVCWMVEAPARVGARYLLKHTTRRVRANIAEISARLDISSFEQSPAEELGLNDIGRVTLRTAAPVLADPYASNRATGAFILIDERTHDTVAAGMVESARVGRVAEVEHSPDIRWHPSALERSVRWGATGQRGATLWLTGLPASGKSTIAVAVERALLESGRFAYLLDGDNLRHGLSGDLGFDPASRSENIRRVAHVARLFADAGAVAVVSLVSPFREDRLNARRLHEAAGLPFVEVFVDTPIEECARRDPKGLYARARAGRLTGMTGENAPYEPPEAAEFVIRAEPTDVSARRLVEAIA</sequence>
<dbReference type="HAMAP" id="MF_00065">
    <property type="entry name" value="Adenylyl_sulf_kinase"/>
    <property type="match status" value="1"/>
</dbReference>
<dbReference type="GO" id="GO:0070814">
    <property type="term" value="P:hydrogen sulfide biosynthetic process"/>
    <property type="evidence" value="ECO:0007669"/>
    <property type="project" value="UniProtKB-UniRule"/>
</dbReference>
<dbReference type="PROSITE" id="PS51722">
    <property type="entry name" value="G_TR_2"/>
    <property type="match status" value="1"/>
</dbReference>
<dbReference type="RefSeq" id="WP_270039423.1">
    <property type="nucleotide sequence ID" value="NZ_JAPDOD010000005.1"/>
</dbReference>
<dbReference type="InterPro" id="IPR044138">
    <property type="entry name" value="CysN_II"/>
</dbReference>
<dbReference type="Proteomes" id="UP001149140">
    <property type="component" value="Unassembled WGS sequence"/>
</dbReference>
<dbReference type="NCBIfam" id="TIGR02034">
    <property type="entry name" value="CysN"/>
    <property type="match status" value="1"/>
</dbReference>
<comment type="catalytic activity">
    <reaction evidence="1 12">
        <text>adenosine 5'-phosphosulfate + ATP = 3'-phosphoadenylyl sulfate + ADP + H(+)</text>
        <dbReference type="Rhea" id="RHEA:24152"/>
        <dbReference type="ChEBI" id="CHEBI:15378"/>
        <dbReference type="ChEBI" id="CHEBI:30616"/>
        <dbReference type="ChEBI" id="CHEBI:58243"/>
        <dbReference type="ChEBI" id="CHEBI:58339"/>
        <dbReference type="ChEBI" id="CHEBI:456216"/>
        <dbReference type="EC" id="2.7.1.25"/>
    </reaction>
</comment>
<dbReference type="GO" id="GO:0003924">
    <property type="term" value="F:GTPase activity"/>
    <property type="evidence" value="ECO:0007669"/>
    <property type="project" value="InterPro"/>
</dbReference>
<evidence type="ECO:0000256" key="3">
    <source>
        <dbReference type="ARBA" id="ARBA00005438"/>
    </source>
</evidence>
<dbReference type="InterPro" id="IPR000795">
    <property type="entry name" value="T_Tr_GTP-bd_dom"/>
</dbReference>
<comment type="pathway">
    <text evidence="12">Sulfur metabolism; hydrogen sulfide biosynthesis; sulfite from sulfate: step 2/3.</text>
</comment>
<evidence type="ECO:0000256" key="1">
    <source>
        <dbReference type="ARBA" id="ARBA00001823"/>
    </source>
</evidence>
<comment type="function">
    <text evidence="12">Catalyzes the synthesis of activated sulfate.</text>
</comment>
<feature type="binding site" evidence="12">
    <location>
        <begin position="439"/>
        <end position="446"/>
    </location>
    <ligand>
        <name>ATP</name>
        <dbReference type="ChEBI" id="CHEBI:30616"/>
    </ligand>
</feature>
<dbReference type="Pfam" id="PF00009">
    <property type="entry name" value="GTP_EFTU"/>
    <property type="match status" value="1"/>
</dbReference>
<comment type="similarity">
    <text evidence="3">In the C-terminal section; belongs to the APS kinase family.</text>
</comment>
<comment type="catalytic activity">
    <reaction evidence="11">
        <text>sulfate + ATP + H(+) = adenosine 5'-phosphosulfate + diphosphate</text>
        <dbReference type="Rhea" id="RHEA:18133"/>
        <dbReference type="ChEBI" id="CHEBI:15378"/>
        <dbReference type="ChEBI" id="CHEBI:16189"/>
        <dbReference type="ChEBI" id="CHEBI:30616"/>
        <dbReference type="ChEBI" id="CHEBI:33019"/>
        <dbReference type="ChEBI" id="CHEBI:58243"/>
        <dbReference type="EC" id="2.7.7.4"/>
    </reaction>
</comment>
<dbReference type="PRINTS" id="PR00315">
    <property type="entry name" value="ELONGATNFCT"/>
</dbReference>
<comment type="function">
    <text evidence="2">APS kinase catalyzes the synthesis of activated sulfate.</text>
</comment>
<accession>A0A9X3S4D8</accession>
<dbReference type="InterPro" id="IPR054696">
    <property type="entry name" value="GTP-eEF1A_C"/>
</dbReference>
<dbReference type="InterPro" id="IPR044139">
    <property type="entry name" value="CysN_NoDQ_III"/>
</dbReference>
<dbReference type="InterPro" id="IPR031157">
    <property type="entry name" value="G_TR_CS"/>
</dbReference>
<dbReference type="Pfam" id="PF22594">
    <property type="entry name" value="GTP-eEF1A_C"/>
    <property type="match status" value="1"/>
</dbReference>
<dbReference type="EC" id="2.7.1.25" evidence="12"/>
<dbReference type="Pfam" id="PF01583">
    <property type="entry name" value="APS_kinase"/>
    <property type="match status" value="1"/>
</dbReference>